<feature type="region of interest" description="Disordered" evidence="1">
    <location>
        <begin position="23"/>
        <end position="94"/>
    </location>
</feature>
<dbReference type="AlphaFoldDB" id="A0ABD5S3Z7"/>
<organism evidence="3 4">
    <name type="scientific">Halobium palmae</name>
    <dbReference type="NCBI Taxonomy" id="1776492"/>
    <lineage>
        <taxon>Archaea</taxon>
        <taxon>Methanobacteriati</taxon>
        <taxon>Methanobacteriota</taxon>
        <taxon>Stenosarchaea group</taxon>
        <taxon>Halobacteria</taxon>
        <taxon>Halobacteriales</taxon>
        <taxon>Haloferacaceae</taxon>
        <taxon>Halobium</taxon>
    </lineage>
</organism>
<evidence type="ECO:0000313" key="3">
    <source>
        <dbReference type="EMBL" id="MFC6726241.1"/>
    </source>
</evidence>
<dbReference type="EMBL" id="JBHSWU010000977">
    <property type="protein sequence ID" value="MFC6726241.1"/>
    <property type="molecule type" value="Genomic_DNA"/>
</dbReference>
<gene>
    <name evidence="3" type="ORF">ACFQE1_18105</name>
</gene>
<dbReference type="InterPro" id="IPR025510">
    <property type="entry name" value="DUF4397"/>
</dbReference>
<dbReference type="InterPro" id="IPR006311">
    <property type="entry name" value="TAT_signal"/>
</dbReference>
<comment type="caution">
    <text evidence="3">The sequence shown here is derived from an EMBL/GenBank/DDBJ whole genome shotgun (WGS) entry which is preliminary data.</text>
</comment>
<name>A0ABD5S3Z7_9EURY</name>
<evidence type="ECO:0000259" key="2">
    <source>
        <dbReference type="Pfam" id="PF14344"/>
    </source>
</evidence>
<reference evidence="3 4" key="1">
    <citation type="journal article" date="2019" name="Int. J. Syst. Evol. Microbiol.">
        <title>The Global Catalogue of Microorganisms (GCM) 10K type strain sequencing project: providing services to taxonomists for standard genome sequencing and annotation.</title>
        <authorList>
            <consortium name="The Broad Institute Genomics Platform"/>
            <consortium name="The Broad Institute Genome Sequencing Center for Infectious Disease"/>
            <person name="Wu L."/>
            <person name="Ma J."/>
        </authorList>
    </citation>
    <scope>NUCLEOTIDE SEQUENCE [LARGE SCALE GENOMIC DNA]</scope>
    <source>
        <strain evidence="3 4">NBRC 111368</strain>
    </source>
</reference>
<feature type="non-terminal residue" evidence="3">
    <location>
        <position position="207"/>
    </location>
</feature>
<feature type="compositionally biased region" description="Low complexity" evidence="1">
    <location>
        <begin position="35"/>
        <end position="75"/>
    </location>
</feature>
<feature type="domain" description="DUF4397" evidence="2">
    <location>
        <begin position="89"/>
        <end position="207"/>
    </location>
</feature>
<evidence type="ECO:0000256" key="1">
    <source>
        <dbReference type="SAM" id="MobiDB-lite"/>
    </source>
</evidence>
<proteinExistence type="predicted"/>
<dbReference type="Pfam" id="PF14344">
    <property type="entry name" value="DUF4397"/>
    <property type="match status" value="1"/>
</dbReference>
<evidence type="ECO:0000313" key="4">
    <source>
        <dbReference type="Proteomes" id="UP001596328"/>
    </source>
</evidence>
<accession>A0ABD5S3Z7</accession>
<dbReference type="Proteomes" id="UP001596328">
    <property type="component" value="Unassembled WGS sequence"/>
</dbReference>
<keyword evidence="4" id="KW-1185">Reference proteome</keyword>
<protein>
    <submittedName>
        <fullName evidence="3">DUF4397 domain-containing protein</fullName>
    </submittedName>
</protein>
<dbReference type="PROSITE" id="PS51318">
    <property type="entry name" value="TAT"/>
    <property type="match status" value="1"/>
</dbReference>
<dbReference type="PROSITE" id="PS51257">
    <property type="entry name" value="PROKAR_LIPOPROTEIN"/>
    <property type="match status" value="1"/>
</dbReference>
<sequence>MVSTDRRRFVKATGATLLVTSLAGCGAQDGGGNGTTASGATTSESTTTSDGTTMGNETTSMDTETTAGSETTAGNETEEGTTADGGDGANLRVVHASPDAPNVDVYVADAAALTDVPFAAASDYLPLSTGSHAIRITAAGDADTVVFDEEIEFSAADYTAVALGELEDGAENPFSVEVLEDDTSAPSGDTARVRLVHASPDAPAVDV</sequence>